<evidence type="ECO:0000259" key="1">
    <source>
        <dbReference type="Pfam" id="PF07727"/>
    </source>
</evidence>
<reference evidence="2" key="1">
    <citation type="submission" date="2023-04" db="EMBL/GenBank/DDBJ databases">
        <title>Phytophthora fragariaefolia NBRC 109709.</title>
        <authorList>
            <person name="Ichikawa N."/>
            <person name="Sato H."/>
            <person name="Tonouchi N."/>
        </authorList>
    </citation>
    <scope>NUCLEOTIDE SEQUENCE</scope>
    <source>
        <strain evidence="2">NBRC 109709</strain>
    </source>
</reference>
<dbReference type="Proteomes" id="UP001165121">
    <property type="component" value="Unassembled WGS sequence"/>
</dbReference>
<dbReference type="InterPro" id="IPR013103">
    <property type="entry name" value="RVT_2"/>
</dbReference>
<protein>
    <submittedName>
        <fullName evidence="2">Unnamed protein product</fullName>
    </submittedName>
</protein>
<keyword evidence="3" id="KW-1185">Reference proteome</keyword>
<name>A0A9W7CXU3_9STRA</name>
<accession>A0A9W7CXU3</accession>
<comment type="caution">
    <text evidence="2">The sequence shown here is derived from an EMBL/GenBank/DDBJ whole genome shotgun (WGS) entry which is preliminary data.</text>
</comment>
<gene>
    <name evidence="2" type="ORF">Pfra01_001729800</name>
</gene>
<dbReference type="Pfam" id="PF07727">
    <property type="entry name" value="RVT_2"/>
    <property type="match status" value="1"/>
</dbReference>
<dbReference type="EMBL" id="BSXT01002012">
    <property type="protein sequence ID" value="GMF46698.1"/>
    <property type="molecule type" value="Genomic_DNA"/>
</dbReference>
<evidence type="ECO:0000313" key="2">
    <source>
        <dbReference type="EMBL" id="GMF46698.1"/>
    </source>
</evidence>
<evidence type="ECO:0000313" key="3">
    <source>
        <dbReference type="Proteomes" id="UP001165121"/>
    </source>
</evidence>
<organism evidence="2 3">
    <name type="scientific">Phytophthora fragariaefolia</name>
    <dbReference type="NCBI Taxonomy" id="1490495"/>
    <lineage>
        <taxon>Eukaryota</taxon>
        <taxon>Sar</taxon>
        <taxon>Stramenopiles</taxon>
        <taxon>Oomycota</taxon>
        <taxon>Peronosporomycetes</taxon>
        <taxon>Peronosporales</taxon>
        <taxon>Peronosporaceae</taxon>
        <taxon>Phytophthora</taxon>
    </lineage>
</organism>
<feature type="domain" description="Reverse transcriptase Ty1/copia-type" evidence="1">
    <location>
        <begin position="4"/>
        <end position="79"/>
    </location>
</feature>
<dbReference type="AlphaFoldDB" id="A0A9W7CXU3"/>
<dbReference type="OrthoDB" id="127977at2759"/>
<proteinExistence type="predicted"/>
<sequence length="101" mass="11349">MLCLLGLYVDDILIVSQDAKISDLVMTQLAERFNIKDLDEARKCLGAWIDYTASGIAVHQHQATLDLLAKVGLDQCNAWISTTAISRKMENHCKTLRCIER</sequence>